<evidence type="ECO:0000256" key="4">
    <source>
        <dbReference type="ARBA" id="ARBA00022723"/>
    </source>
</evidence>
<feature type="signal peptide" evidence="8">
    <location>
        <begin position="1"/>
        <end position="18"/>
    </location>
</feature>
<evidence type="ECO:0000256" key="7">
    <source>
        <dbReference type="ARBA" id="ARBA00023008"/>
    </source>
</evidence>
<dbReference type="PANTHER" id="PTHR36507:SF1">
    <property type="entry name" value="BLL1555 PROTEIN"/>
    <property type="match status" value="1"/>
</dbReference>
<evidence type="ECO:0000259" key="9">
    <source>
        <dbReference type="Pfam" id="PF00127"/>
    </source>
</evidence>
<comment type="subcellular location">
    <subcellularLocation>
        <location evidence="2">Periplasm</location>
    </subcellularLocation>
</comment>
<evidence type="ECO:0000256" key="8">
    <source>
        <dbReference type="SAM" id="SignalP"/>
    </source>
</evidence>
<organism evidence="10 11">
    <name type="scientific">Rhodococcoides corynebacterioides</name>
    <dbReference type="NCBI Taxonomy" id="53972"/>
    <lineage>
        <taxon>Bacteria</taxon>
        <taxon>Bacillati</taxon>
        <taxon>Actinomycetota</taxon>
        <taxon>Actinomycetes</taxon>
        <taxon>Mycobacteriales</taxon>
        <taxon>Nocardiaceae</taxon>
        <taxon>Rhodococcoides</taxon>
    </lineage>
</organism>
<evidence type="ECO:0000256" key="5">
    <source>
        <dbReference type="ARBA" id="ARBA00022764"/>
    </source>
</evidence>
<evidence type="ECO:0000313" key="11">
    <source>
        <dbReference type="Proteomes" id="UP000703038"/>
    </source>
</evidence>
<evidence type="ECO:0000256" key="2">
    <source>
        <dbReference type="ARBA" id="ARBA00004418"/>
    </source>
</evidence>
<proteinExistence type="predicted"/>
<dbReference type="Proteomes" id="UP000703038">
    <property type="component" value="Unassembled WGS sequence"/>
</dbReference>
<keyword evidence="4" id="KW-0479">Metal-binding</keyword>
<reference evidence="10 11" key="1">
    <citation type="submission" date="2021-01" db="EMBL/GenBank/DDBJ databases">
        <title>Genomics of switchgrass bacterial isolates.</title>
        <authorList>
            <person name="Shade A."/>
        </authorList>
    </citation>
    <scope>NUCLEOTIDE SEQUENCE [LARGE SCALE GENOMIC DNA]</scope>
    <source>
        <strain evidence="10 11">PvP111</strain>
    </source>
</reference>
<dbReference type="EMBL" id="JAFBBK010000001">
    <property type="protein sequence ID" value="MBM7415775.1"/>
    <property type="molecule type" value="Genomic_DNA"/>
</dbReference>
<keyword evidence="7" id="KW-0186">Copper</keyword>
<dbReference type="Gene3D" id="2.60.40.420">
    <property type="entry name" value="Cupredoxins - blue copper proteins"/>
    <property type="match status" value="1"/>
</dbReference>
<dbReference type="PROSITE" id="PS51257">
    <property type="entry name" value="PROKAR_LIPOPROTEIN"/>
    <property type="match status" value="1"/>
</dbReference>
<dbReference type="PANTHER" id="PTHR36507">
    <property type="entry name" value="BLL1555 PROTEIN"/>
    <property type="match status" value="1"/>
</dbReference>
<dbReference type="PRINTS" id="PR00155">
    <property type="entry name" value="AMICYANIN"/>
</dbReference>
<dbReference type="SUPFAM" id="SSF49503">
    <property type="entry name" value="Cupredoxins"/>
    <property type="match status" value="1"/>
</dbReference>
<evidence type="ECO:0000256" key="3">
    <source>
        <dbReference type="ARBA" id="ARBA00022448"/>
    </source>
</evidence>
<evidence type="ECO:0000313" key="10">
    <source>
        <dbReference type="EMBL" id="MBM7415775.1"/>
    </source>
</evidence>
<comment type="caution">
    <text evidence="10">The sequence shown here is derived from an EMBL/GenBank/DDBJ whole genome shotgun (WGS) entry which is preliminary data.</text>
</comment>
<dbReference type="InterPro" id="IPR002386">
    <property type="entry name" value="Amicyanin/Pseudoazurin"/>
</dbReference>
<protein>
    <submittedName>
        <fullName evidence="10">Plastocyanin</fullName>
    </submittedName>
</protein>
<feature type="chain" id="PRO_5045874386" evidence="8">
    <location>
        <begin position="19"/>
        <end position="115"/>
    </location>
</feature>
<dbReference type="InterPro" id="IPR052721">
    <property type="entry name" value="ET_Amicyanin"/>
</dbReference>
<comment type="cofactor">
    <cofactor evidence="1">
        <name>Cu cation</name>
        <dbReference type="ChEBI" id="CHEBI:23378"/>
    </cofactor>
</comment>
<sequence length="115" mass="12091">MKKTLAVLATLTTLSALTACGSGGDSGGGDAPAATVTVENMSYNPASVTISKGETVEWVFADNGLPHDVVEDDSEMFESDLLTEGSYSYTFDEAGTFTYHCTPHPMMLGTVVVEE</sequence>
<dbReference type="RefSeq" id="WP_204868754.1">
    <property type="nucleotide sequence ID" value="NZ_JAFBBK010000001.1"/>
</dbReference>
<dbReference type="InterPro" id="IPR000923">
    <property type="entry name" value="BlueCu_1"/>
</dbReference>
<keyword evidence="5" id="KW-0574">Periplasm</keyword>
<evidence type="ECO:0000256" key="1">
    <source>
        <dbReference type="ARBA" id="ARBA00001935"/>
    </source>
</evidence>
<evidence type="ECO:0000256" key="6">
    <source>
        <dbReference type="ARBA" id="ARBA00022982"/>
    </source>
</evidence>
<accession>A0ABS2KVX5</accession>
<gene>
    <name evidence="10" type="ORF">JOE42_002508</name>
</gene>
<keyword evidence="11" id="KW-1185">Reference proteome</keyword>
<name>A0ABS2KVX5_9NOCA</name>
<dbReference type="Pfam" id="PF00127">
    <property type="entry name" value="Copper-bind"/>
    <property type="match status" value="1"/>
</dbReference>
<dbReference type="InterPro" id="IPR008972">
    <property type="entry name" value="Cupredoxin"/>
</dbReference>
<keyword evidence="8" id="KW-0732">Signal</keyword>
<feature type="domain" description="Blue (type 1) copper" evidence="9">
    <location>
        <begin position="35"/>
        <end position="114"/>
    </location>
</feature>
<keyword evidence="6" id="KW-0249">Electron transport</keyword>
<keyword evidence="3" id="KW-0813">Transport</keyword>